<evidence type="ECO:0000256" key="4">
    <source>
        <dbReference type="ARBA" id="ARBA00023210"/>
    </source>
</evidence>
<dbReference type="InterPro" id="IPR003008">
    <property type="entry name" value="Tubulin_FtsZ_GTPase"/>
</dbReference>
<comment type="function">
    <text evidence="5 7">Essential cell division protein that forms a contractile ring structure (Z ring) at the future cell division site. The regulation of the ring assembly controls the timing and the location of cell division. One of the functions of the FtsZ ring is to recruit other cell division proteins to the septum to produce a new cell wall between the dividing cells. Binds GTP and shows GTPase activity.</text>
</comment>
<dbReference type="EMBL" id="JACOPK010000003">
    <property type="protein sequence ID" value="MBC5695194.1"/>
    <property type="molecule type" value="Genomic_DNA"/>
</dbReference>
<keyword evidence="5 7" id="KW-0131">Cell cycle</keyword>
<dbReference type="SUPFAM" id="SSF55307">
    <property type="entry name" value="Tubulin C-terminal domain-like"/>
    <property type="match status" value="1"/>
</dbReference>
<dbReference type="InterPro" id="IPR036525">
    <property type="entry name" value="Tubulin/FtsZ_GTPase_sf"/>
</dbReference>
<dbReference type="PRINTS" id="PR00423">
    <property type="entry name" value="CELLDVISFTSZ"/>
</dbReference>
<dbReference type="PROSITE" id="PS01135">
    <property type="entry name" value="FTSZ_2"/>
    <property type="match status" value="1"/>
</dbReference>
<proteinExistence type="inferred from homology"/>
<keyword evidence="2 5" id="KW-0547">Nucleotide-binding</keyword>
<organism evidence="11 12">
    <name type="scientific">Agathobaculum hominis</name>
    <dbReference type="NCBI Taxonomy" id="2763014"/>
    <lineage>
        <taxon>Bacteria</taxon>
        <taxon>Bacillati</taxon>
        <taxon>Bacillota</taxon>
        <taxon>Clostridia</taxon>
        <taxon>Eubacteriales</taxon>
        <taxon>Butyricicoccaceae</taxon>
        <taxon>Agathobaculum</taxon>
    </lineage>
</organism>
<dbReference type="HAMAP" id="MF_00909">
    <property type="entry name" value="FtsZ"/>
    <property type="match status" value="1"/>
</dbReference>
<evidence type="ECO:0000313" key="12">
    <source>
        <dbReference type="Proteomes" id="UP000641741"/>
    </source>
</evidence>
<feature type="compositionally biased region" description="Polar residues" evidence="8">
    <location>
        <begin position="340"/>
        <end position="350"/>
    </location>
</feature>
<dbReference type="InterPro" id="IPR018316">
    <property type="entry name" value="Tubulin/FtsZ_2-layer-sand-dom"/>
</dbReference>
<dbReference type="InterPro" id="IPR008280">
    <property type="entry name" value="Tub_FtsZ_C"/>
</dbReference>
<feature type="region of interest" description="Disordered" evidence="8">
    <location>
        <begin position="330"/>
        <end position="370"/>
    </location>
</feature>
<name>A0ABR7GLK7_9FIRM</name>
<feature type="domain" description="Tubulin/FtsZ GTPase" evidence="9">
    <location>
        <begin position="14"/>
        <end position="206"/>
    </location>
</feature>
<dbReference type="RefSeq" id="WP_118723308.1">
    <property type="nucleotide sequence ID" value="NZ_JACOPK010000003.1"/>
</dbReference>
<sequence>MGFEFEQGLDNVVSIKVIGVGGGGGNAVNRMVESGVQGVEFISVNTDMQALNFSQAGTKIQIGEKLTKGQGAGANPEIGRKAAEESKEQIAAALAGTNMVFITAGMGGGTGTGAAPVVAQIAREMGILTVGVVTRPFAFEGKKRLEQALAGIDELNKNVDSLVIIPNERLKYVSEQKITFKNAFEIADGVLRQAVANISELITVPGFINLDFADVTSVMKDAGYAHIGTGRAAGKDKAAEAARMAISSPLLETSIDMAHGVIVSVIGSDDIGLDEVETAATMVQQAAHPDAHIIFGAFIDDTMDDEIRVVVIATGFDNIPNSAKMDMDGAGLQRKAAPAQTGSGLFSNASAEAEQKPAAKPQSSSDVGSDDAAFDVLMRIFDKDHR</sequence>
<feature type="domain" description="Tubulin/FtsZ 2-layer sandwich" evidence="10">
    <location>
        <begin position="208"/>
        <end position="325"/>
    </location>
</feature>
<feature type="binding site" evidence="5">
    <location>
        <position position="188"/>
    </location>
    <ligand>
        <name>GTP</name>
        <dbReference type="ChEBI" id="CHEBI:37565"/>
    </ligand>
</feature>
<dbReference type="InterPro" id="IPR000158">
    <property type="entry name" value="Cell_div_FtsZ"/>
</dbReference>
<dbReference type="PROSITE" id="PS01134">
    <property type="entry name" value="FTSZ_1"/>
    <property type="match status" value="1"/>
</dbReference>
<comment type="caution">
    <text evidence="11">The sequence shown here is derived from an EMBL/GenBank/DDBJ whole genome shotgun (WGS) entry which is preliminary data.</text>
</comment>
<dbReference type="SMART" id="SM00864">
    <property type="entry name" value="Tubulin"/>
    <property type="match status" value="1"/>
</dbReference>
<gene>
    <name evidence="5 11" type="primary">ftsZ</name>
    <name evidence="11" type="ORF">H8S02_04430</name>
</gene>
<dbReference type="SUPFAM" id="SSF52490">
    <property type="entry name" value="Tubulin nucleotide-binding domain-like"/>
    <property type="match status" value="1"/>
</dbReference>
<evidence type="ECO:0000256" key="6">
    <source>
        <dbReference type="NCBIfam" id="TIGR00065"/>
    </source>
</evidence>
<evidence type="ECO:0000256" key="1">
    <source>
        <dbReference type="ARBA" id="ARBA00009690"/>
    </source>
</evidence>
<dbReference type="SMART" id="SM00865">
    <property type="entry name" value="Tubulin_C"/>
    <property type="match status" value="1"/>
</dbReference>
<feature type="binding site" evidence="5">
    <location>
        <begin position="22"/>
        <end position="26"/>
    </location>
    <ligand>
        <name>GTP</name>
        <dbReference type="ChEBI" id="CHEBI:37565"/>
    </ligand>
</feature>
<evidence type="ECO:0000256" key="5">
    <source>
        <dbReference type="HAMAP-Rule" id="MF_00909"/>
    </source>
</evidence>
<evidence type="ECO:0000256" key="3">
    <source>
        <dbReference type="ARBA" id="ARBA00023134"/>
    </source>
</evidence>
<dbReference type="Proteomes" id="UP000641741">
    <property type="component" value="Unassembled WGS sequence"/>
</dbReference>
<dbReference type="InterPro" id="IPR020805">
    <property type="entry name" value="Cell_div_FtsZ_CS"/>
</dbReference>
<evidence type="ECO:0000256" key="8">
    <source>
        <dbReference type="SAM" id="MobiDB-lite"/>
    </source>
</evidence>
<keyword evidence="3 5" id="KW-0342">GTP-binding</keyword>
<dbReference type="PANTHER" id="PTHR30314">
    <property type="entry name" value="CELL DIVISION PROTEIN FTSZ-RELATED"/>
    <property type="match status" value="1"/>
</dbReference>
<dbReference type="InterPro" id="IPR037103">
    <property type="entry name" value="Tubulin/FtsZ-like_C"/>
</dbReference>
<protein>
    <recommendedName>
        <fullName evidence="5 6">Cell division protein FtsZ</fullName>
    </recommendedName>
</protein>
<evidence type="ECO:0000259" key="10">
    <source>
        <dbReference type="SMART" id="SM00865"/>
    </source>
</evidence>
<comment type="subcellular location">
    <subcellularLocation>
        <location evidence="5">Cytoplasm</location>
    </subcellularLocation>
    <text evidence="5">Assembles at midcell at the inner surface of the cytoplasmic membrane.</text>
</comment>
<reference evidence="11 12" key="1">
    <citation type="submission" date="2020-08" db="EMBL/GenBank/DDBJ databases">
        <title>Genome public.</title>
        <authorList>
            <person name="Liu C."/>
            <person name="Sun Q."/>
        </authorList>
    </citation>
    <scope>NUCLEOTIDE SEQUENCE [LARGE SCALE GENOMIC DNA]</scope>
    <source>
        <strain evidence="11 12">M2</strain>
    </source>
</reference>
<dbReference type="NCBIfam" id="TIGR00065">
    <property type="entry name" value="ftsZ"/>
    <property type="match status" value="1"/>
</dbReference>
<evidence type="ECO:0000259" key="9">
    <source>
        <dbReference type="SMART" id="SM00864"/>
    </source>
</evidence>
<evidence type="ECO:0000256" key="7">
    <source>
        <dbReference type="RuleBase" id="RU000631"/>
    </source>
</evidence>
<feature type="binding site" evidence="5">
    <location>
        <begin position="109"/>
        <end position="111"/>
    </location>
    <ligand>
        <name>GTP</name>
        <dbReference type="ChEBI" id="CHEBI:37565"/>
    </ligand>
</feature>
<feature type="binding site" evidence="5">
    <location>
        <position position="140"/>
    </location>
    <ligand>
        <name>GTP</name>
        <dbReference type="ChEBI" id="CHEBI:37565"/>
    </ligand>
</feature>
<feature type="binding site" evidence="5">
    <location>
        <position position="144"/>
    </location>
    <ligand>
        <name>GTP</name>
        <dbReference type="ChEBI" id="CHEBI:37565"/>
    </ligand>
</feature>
<keyword evidence="5 7" id="KW-0132">Cell division</keyword>
<comment type="similarity">
    <text evidence="1 5 7">Belongs to the FtsZ family.</text>
</comment>
<evidence type="ECO:0000313" key="11">
    <source>
        <dbReference type="EMBL" id="MBC5695194.1"/>
    </source>
</evidence>
<keyword evidence="5" id="KW-0963">Cytoplasm</keyword>
<dbReference type="InterPro" id="IPR045061">
    <property type="entry name" value="FtsZ/CetZ"/>
</dbReference>
<dbReference type="Gene3D" id="3.30.1330.20">
    <property type="entry name" value="Tubulin/FtsZ, C-terminal domain"/>
    <property type="match status" value="1"/>
</dbReference>
<comment type="subunit">
    <text evidence="5">Homodimer. Polymerizes to form a dynamic ring structure in a strictly GTP-dependent manner. Interacts directly with several other division proteins.</text>
</comment>
<dbReference type="InterPro" id="IPR024757">
    <property type="entry name" value="FtsZ_C"/>
</dbReference>
<dbReference type="Pfam" id="PF00091">
    <property type="entry name" value="Tubulin"/>
    <property type="match status" value="1"/>
</dbReference>
<dbReference type="PANTHER" id="PTHR30314:SF3">
    <property type="entry name" value="MITOCHONDRIAL DIVISION PROTEIN FSZA"/>
    <property type="match status" value="1"/>
</dbReference>
<accession>A0ABR7GLK7</accession>
<keyword evidence="12" id="KW-1185">Reference proteome</keyword>
<dbReference type="Pfam" id="PF12327">
    <property type="entry name" value="FtsZ_C"/>
    <property type="match status" value="1"/>
</dbReference>
<dbReference type="Gene3D" id="3.40.50.1440">
    <property type="entry name" value="Tubulin/FtsZ, GTPase domain"/>
    <property type="match status" value="1"/>
</dbReference>
<evidence type="ECO:0000256" key="2">
    <source>
        <dbReference type="ARBA" id="ARBA00022741"/>
    </source>
</evidence>
<dbReference type="GO" id="GO:0051301">
    <property type="term" value="P:cell division"/>
    <property type="evidence" value="ECO:0007669"/>
    <property type="project" value="UniProtKB-KW"/>
</dbReference>
<dbReference type="CDD" id="cd02201">
    <property type="entry name" value="FtsZ_type1"/>
    <property type="match status" value="1"/>
</dbReference>
<keyword evidence="4 5" id="KW-0717">Septation</keyword>